<organism evidence="1">
    <name type="scientific">viral metagenome</name>
    <dbReference type="NCBI Taxonomy" id="1070528"/>
    <lineage>
        <taxon>unclassified sequences</taxon>
        <taxon>metagenomes</taxon>
        <taxon>organismal metagenomes</taxon>
    </lineage>
</organism>
<evidence type="ECO:0008006" key="2">
    <source>
        <dbReference type="Google" id="ProtNLM"/>
    </source>
</evidence>
<sequence length="56" mass="6504">MKDPWQVKYMFPDQQTPEVCLAAVRQNGWVLPYIWNPSPQICLAAVLNDPKVLKYV</sequence>
<accession>A0A6C0BNE3</accession>
<protein>
    <recommendedName>
        <fullName evidence="2">DUF4116 domain-containing protein</fullName>
    </recommendedName>
</protein>
<proteinExistence type="predicted"/>
<name>A0A6C0BNE3_9ZZZZ</name>
<reference evidence="1" key="1">
    <citation type="journal article" date="2020" name="Nature">
        <title>Giant virus diversity and host interactions through global metagenomics.</title>
        <authorList>
            <person name="Schulz F."/>
            <person name="Roux S."/>
            <person name="Paez-Espino D."/>
            <person name="Jungbluth S."/>
            <person name="Walsh D.A."/>
            <person name="Denef V.J."/>
            <person name="McMahon K.D."/>
            <person name="Konstantinidis K.T."/>
            <person name="Eloe-Fadrosh E.A."/>
            <person name="Kyrpides N.C."/>
            <person name="Woyke T."/>
        </authorList>
    </citation>
    <scope>NUCLEOTIDE SEQUENCE</scope>
    <source>
        <strain evidence="1">GVMAG-M-3300017989-17</strain>
    </source>
</reference>
<dbReference type="AlphaFoldDB" id="A0A6C0BNE3"/>
<evidence type="ECO:0000313" key="1">
    <source>
        <dbReference type="EMBL" id="QHS93281.1"/>
    </source>
</evidence>
<dbReference type="EMBL" id="MN739201">
    <property type="protein sequence ID" value="QHS93281.1"/>
    <property type="molecule type" value="Genomic_DNA"/>
</dbReference>